<accession>A0A7G6UHM4</accession>
<evidence type="ECO:0000313" key="4">
    <source>
        <dbReference type="EMBL" id="QND78521.1"/>
    </source>
</evidence>
<dbReference type="GO" id="GO:0006260">
    <property type="term" value="P:DNA replication"/>
    <property type="evidence" value="ECO:0007669"/>
    <property type="project" value="InterPro"/>
</dbReference>
<dbReference type="PANTHER" id="PTHR10302">
    <property type="entry name" value="SINGLE-STRANDED DNA-BINDING PROTEIN"/>
    <property type="match status" value="1"/>
</dbReference>
<dbReference type="NCBIfam" id="TIGR00621">
    <property type="entry name" value="ssb"/>
    <property type="match status" value="1"/>
</dbReference>
<dbReference type="InterPro" id="IPR012340">
    <property type="entry name" value="NA-bd_OB-fold"/>
</dbReference>
<dbReference type="AlphaFoldDB" id="A0A7G6UHM4"/>
<evidence type="ECO:0000256" key="3">
    <source>
        <dbReference type="RuleBase" id="RU000524"/>
    </source>
</evidence>
<gene>
    <name evidence="4" type="primary">ssB</name>
    <name evidence="4" type="ORF">NASMSEV_055</name>
</gene>
<dbReference type="PANTHER" id="PTHR10302:SF27">
    <property type="entry name" value="SINGLE-STRANDED DNA-BINDING PROTEIN"/>
    <property type="match status" value="1"/>
</dbReference>
<dbReference type="Proteomes" id="UP000515745">
    <property type="component" value="Chromosome"/>
</dbReference>
<dbReference type="EMBL" id="CP060019">
    <property type="protein sequence ID" value="QND78521.1"/>
    <property type="molecule type" value="Genomic_DNA"/>
</dbReference>
<keyword evidence="1 2" id="KW-0238">DNA-binding</keyword>
<dbReference type="InterPro" id="IPR000424">
    <property type="entry name" value="Primosome_PriB/ssb"/>
</dbReference>
<dbReference type="GO" id="GO:0003697">
    <property type="term" value="F:single-stranded DNA binding"/>
    <property type="evidence" value="ECO:0007669"/>
    <property type="project" value="InterPro"/>
</dbReference>
<proteinExistence type="predicted"/>
<evidence type="ECO:0000256" key="2">
    <source>
        <dbReference type="PROSITE-ProRule" id="PRU00252"/>
    </source>
</evidence>
<reference evidence="4 5" key="1">
    <citation type="submission" date="2020-07" db="EMBL/GenBank/DDBJ databases">
        <title>Mutational pressure drives differential genome stability in two bacterial endosymbionts of sap feeding insects.</title>
        <authorList>
            <person name="Waneka G."/>
        </authorList>
    </citation>
    <scope>NUCLEOTIDE SEQUENCE [LARGE SCALE GENOMIC DNA]</scope>
    <source>
        <strain evidence="4">NAS-MSEV</strain>
    </source>
</reference>
<dbReference type="CDD" id="cd04496">
    <property type="entry name" value="SSB_OBF"/>
    <property type="match status" value="1"/>
</dbReference>
<dbReference type="Gene3D" id="2.40.50.140">
    <property type="entry name" value="Nucleic acid-binding proteins"/>
    <property type="match status" value="1"/>
</dbReference>
<sequence>MFNKVILIGEIVMDPELRYFKDNSVITVIKLITRENINNIKDLQWHRIILKGKNKILKKNMIILIEGKIKTRRWMDNIKYNYITEIFADNIKILDYKNYNNSYKSEKNDYINSDEGEENNENNNYNLEDGEYEIDNKNSKVDDLIDDDKEIAIKDVDNAELKDYSYDEEYE</sequence>
<evidence type="ECO:0000256" key="1">
    <source>
        <dbReference type="ARBA" id="ARBA00023125"/>
    </source>
</evidence>
<dbReference type="GO" id="GO:0009295">
    <property type="term" value="C:nucleoid"/>
    <property type="evidence" value="ECO:0007669"/>
    <property type="project" value="TreeGrafter"/>
</dbReference>
<organism evidence="4 5">
    <name type="scientific">Candidatus Nasuia deltocephalincola</name>
    <dbReference type="NCBI Taxonomy" id="1160784"/>
    <lineage>
        <taxon>Bacteria</taxon>
        <taxon>Pseudomonadati</taxon>
        <taxon>Pseudomonadota</taxon>
        <taxon>Betaproteobacteria</taxon>
        <taxon>Candidatus Nasuia</taxon>
    </lineage>
</organism>
<evidence type="ECO:0000313" key="5">
    <source>
        <dbReference type="Proteomes" id="UP000515745"/>
    </source>
</evidence>
<dbReference type="SUPFAM" id="SSF50249">
    <property type="entry name" value="Nucleic acid-binding proteins"/>
    <property type="match status" value="1"/>
</dbReference>
<dbReference type="PROSITE" id="PS50935">
    <property type="entry name" value="SSB"/>
    <property type="match status" value="1"/>
</dbReference>
<dbReference type="Pfam" id="PF00436">
    <property type="entry name" value="SSB"/>
    <property type="match status" value="1"/>
</dbReference>
<name>A0A7G6UHM4_9PROT</name>
<protein>
    <recommendedName>
        <fullName evidence="3">Single-stranded DNA-binding protein</fullName>
    </recommendedName>
</protein>
<dbReference type="InterPro" id="IPR011344">
    <property type="entry name" value="ssDNA-bd"/>
</dbReference>